<feature type="binding site" evidence="13">
    <location>
        <position position="277"/>
    </location>
    <ligand>
        <name>Mg(2+)</name>
        <dbReference type="ChEBI" id="CHEBI:18420"/>
        <note>shared with beta subunit</note>
    </ligand>
</feature>
<comment type="subunit">
    <text evidence="3 13">Tetramer of two alpha and two beta subunits.</text>
</comment>
<dbReference type="GO" id="GO:0006432">
    <property type="term" value="P:phenylalanyl-tRNA aminoacylation"/>
    <property type="evidence" value="ECO:0007669"/>
    <property type="project" value="UniProtKB-UniRule"/>
</dbReference>
<dbReference type="SUPFAM" id="SSF46589">
    <property type="entry name" value="tRNA-binding arm"/>
    <property type="match status" value="1"/>
</dbReference>
<dbReference type="FunFam" id="3.30.930.10:FF:000003">
    <property type="entry name" value="Phenylalanine--tRNA ligase alpha subunit"/>
    <property type="match status" value="1"/>
</dbReference>
<dbReference type="InterPro" id="IPR004188">
    <property type="entry name" value="Phe-tRNA_ligase_II_N"/>
</dbReference>
<keyword evidence="7 13" id="KW-0547">Nucleotide-binding</keyword>
<gene>
    <name evidence="13" type="primary">pheS</name>
    <name evidence="15" type="ORF">CVT63_02885</name>
</gene>
<dbReference type="InterPro" id="IPR006195">
    <property type="entry name" value="aa-tRNA-synth_II"/>
</dbReference>
<comment type="caution">
    <text evidence="15">The sequence shown here is derived from an EMBL/GenBank/DDBJ whole genome shotgun (WGS) entry which is preliminary data.</text>
</comment>
<comment type="similarity">
    <text evidence="2 13">Belongs to the class-II aminoacyl-tRNA synthetase family. Phe-tRNA synthetase alpha subunit type 1 subfamily.</text>
</comment>
<dbReference type="PROSITE" id="PS50862">
    <property type="entry name" value="AA_TRNA_LIGASE_II"/>
    <property type="match status" value="1"/>
</dbReference>
<evidence type="ECO:0000313" key="16">
    <source>
        <dbReference type="Proteomes" id="UP000233654"/>
    </source>
</evidence>
<dbReference type="AlphaFoldDB" id="A0A2N3G715"/>
<dbReference type="GO" id="GO:0005524">
    <property type="term" value="F:ATP binding"/>
    <property type="evidence" value="ECO:0007669"/>
    <property type="project" value="UniProtKB-UniRule"/>
</dbReference>
<dbReference type="GO" id="GO:0000287">
    <property type="term" value="F:magnesium ion binding"/>
    <property type="evidence" value="ECO:0007669"/>
    <property type="project" value="UniProtKB-UniRule"/>
</dbReference>
<accession>A0A2N3G715</accession>
<dbReference type="Proteomes" id="UP000233654">
    <property type="component" value="Unassembled WGS sequence"/>
</dbReference>
<dbReference type="Pfam" id="PF02912">
    <property type="entry name" value="Phe_tRNA-synt_N"/>
    <property type="match status" value="1"/>
</dbReference>
<evidence type="ECO:0000259" key="14">
    <source>
        <dbReference type="PROSITE" id="PS50862"/>
    </source>
</evidence>
<dbReference type="InterPro" id="IPR004529">
    <property type="entry name" value="Phe-tRNA-synth_IIc_asu"/>
</dbReference>
<dbReference type="EC" id="6.1.1.20" evidence="13"/>
<keyword evidence="6 13" id="KW-0479">Metal-binding</keyword>
<name>A0A2N3G715_9ACTN</name>
<feature type="domain" description="Aminoacyl-transfer RNA synthetases class-II family profile" evidence="14">
    <location>
        <begin position="123"/>
        <end position="341"/>
    </location>
</feature>
<dbReference type="CDD" id="cd00496">
    <property type="entry name" value="PheRS_alpha_core"/>
    <property type="match status" value="1"/>
</dbReference>
<evidence type="ECO:0000256" key="6">
    <source>
        <dbReference type="ARBA" id="ARBA00022723"/>
    </source>
</evidence>
<evidence type="ECO:0000256" key="10">
    <source>
        <dbReference type="ARBA" id="ARBA00022917"/>
    </source>
</evidence>
<dbReference type="NCBIfam" id="TIGR00468">
    <property type="entry name" value="pheS"/>
    <property type="match status" value="1"/>
</dbReference>
<sequence length="362" mass="40982">MSDDLIEKFRELTADRPLLSSLVDEAMALIESSDTLEQLEDTRVKLLGKKGTVTAVFKSLGSLSPEEKPVVGEIGNVLRALVEQELARKVEQLIALEVEQRLRREAIDVTLPGRRRPFGHKHLISQVISEVTDIFMSLGYRVVTGPEVELDYYNFEALNQPPYHPARSLQDTLYVKRKDQFSDSREDIMLRTHTSPVQIRVMETERPPLYVISPGKAYRKDEVDATHSPVFHQVEGFAVGRGITMGDLKGTLEVFVRKMFGDGRDVRFRPHFFPFTEPSAEVDVSCYACEGSGCALCKGVGWLEILGCGMIDPNVFEYVGYDPEEFTGFAFGVGIERIAMMKYNIDDMRVFYENDARFLAQF</sequence>
<dbReference type="InterPro" id="IPR022911">
    <property type="entry name" value="Phe_tRNA_ligase_alpha1_bac"/>
</dbReference>
<evidence type="ECO:0000256" key="1">
    <source>
        <dbReference type="ARBA" id="ARBA00004496"/>
    </source>
</evidence>
<protein>
    <recommendedName>
        <fullName evidence="13">Phenylalanine--tRNA ligase alpha subunit</fullName>
        <ecNumber evidence="13">6.1.1.20</ecNumber>
    </recommendedName>
    <alternativeName>
        <fullName evidence="13">Phenylalanyl-tRNA synthetase alpha subunit</fullName>
        <shortName evidence="13">PheRS</shortName>
    </alternativeName>
</protein>
<dbReference type="PANTHER" id="PTHR11538:SF41">
    <property type="entry name" value="PHENYLALANINE--TRNA LIGASE, MITOCHONDRIAL"/>
    <property type="match status" value="1"/>
</dbReference>
<comment type="catalytic activity">
    <reaction evidence="12 13">
        <text>tRNA(Phe) + L-phenylalanine + ATP = L-phenylalanyl-tRNA(Phe) + AMP + diphosphate + H(+)</text>
        <dbReference type="Rhea" id="RHEA:19413"/>
        <dbReference type="Rhea" id="RHEA-COMP:9668"/>
        <dbReference type="Rhea" id="RHEA-COMP:9699"/>
        <dbReference type="ChEBI" id="CHEBI:15378"/>
        <dbReference type="ChEBI" id="CHEBI:30616"/>
        <dbReference type="ChEBI" id="CHEBI:33019"/>
        <dbReference type="ChEBI" id="CHEBI:58095"/>
        <dbReference type="ChEBI" id="CHEBI:78442"/>
        <dbReference type="ChEBI" id="CHEBI:78531"/>
        <dbReference type="ChEBI" id="CHEBI:456215"/>
        <dbReference type="EC" id="6.1.1.20"/>
    </reaction>
</comment>
<proteinExistence type="inferred from homology"/>
<keyword evidence="4 13" id="KW-0963">Cytoplasm</keyword>
<evidence type="ECO:0000256" key="11">
    <source>
        <dbReference type="ARBA" id="ARBA00023146"/>
    </source>
</evidence>
<dbReference type="InterPro" id="IPR010978">
    <property type="entry name" value="tRNA-bd_arm"/>
</dbReference>
<evidence type="ECO:0000256" key="7">
    <source>
        <dbReference type="ARBA" id="ARBA00022741"/>
    </source>
</evidence>
<comment type="cofactor">
    <cofactor evidence="13">
        <name>Mg(2+)</name>
        <dbReference type="ChEBI" id="CHEBI:18420"/>
    </cofactor>
    <text evidence="13">Binds 2 magnesium ions per tetramer.</text>
</comment>
<dbReference type="PANTHER" id="PTHR11538">
    <property type="entry name" value="PHENYLALANYL-TRNA SYNTHETASE"/>
    <property type="match status" value="1"/>
</dbReference>
<dbReference type="HAMAP" id="MF_00281">
    <property type="entry name" value="Phe_tRNA_synth_alpha1"/>
    <property type="match status" value="1"/>
</dbReference>
<evidence type="ECO:0000256" key="13">
    <source>
        <dbReference type="HAMAP-Rule" id="MF_00281"/>
    </source>
</evidence>
<evidence type="ECO:0000256" key="2">
    <source>
        <dbReference type="ARBA" id="ARBA00010207"/>
    </source>
</evidence>
<keyword evidence="10 13" id="KW-0648">Protein biosynthesis</keyword>
<dbReference type="Pfam" id="PF01409">
    <property type="entry name" value="tRNA-synt_2d"/>
    <property type="match status" value="1"/>
</dbReference>
<evidence type="ECO:0000256" key="3">
    <source>
        <dbReference type="ARBA" id="ARBA00011209"/>
    </source>
</evidence>
<dbReference type="InterPro" id="IPR045864">
    <property type="entry name" value="aa-tRNA-synth_II/BPL/LPL"/>
</dbReference>
<evidence type="ECO:0000256" key="5">
    <source>
        <dbReference type="ARBA" id="ARBA00022598"/>
    </source>
</evidence>
<evidence type="ECO:0000256" key="9">
    <source>
        <dbReference type="ARBA" id="ARBA00022842"/>
    </source>
</evidence>
<organism evidence="15 16">
    <name type="scientific">Candidatus Anoxymicrobium japonicum</name>
    <dbReference type="NCBI Taxonomy" id="2013648"/>
    <lineage>
        <taxon>Bacteria</taxon>
        <taxon>Bacillati</taxon>
        <taxon>Actinomycetota</taxon>
        <taxon>Candidatus Geothermincolia</taxon>
        <taxon>Candidatus Geothermincolales</taxon>
        <taxon>Candidatus Anoxymicrobiaceae</taxon>
        <taxon>Candidatus Anoxymicrobium</taxon>
    </lineage>
</organism>
<dbReference type="SUPFAM" id="SSF55681">
    <property type="entry name" value="Class II aaRS and biotin synthetases"/>
    <property type="match status" value="1"/>
</dbReference>
<dbReference type="GO" id="GO:0004826">
    <property type="term" value="F:phenylalanine-tRNA ligase activity"/>
    <property type="evidence" value="ECO:0007669"/>
    <property type="project" value="UniProtKB-UniRule"/>
</dbReference>
<evidence type="ECO:0000256" key="4">
    <source>
        <dbReference type="ARBA" id="ARBA00022490"/>
    </source>
</evidence>
<dbReference type="InterPro" id="IPR002319">
    <property type="entry name" value="Phenylalanyl-tRNA_Synthase"/>
</dbReference>
<evidence type="ECO:0000256" key="12">
    <source>
        <dbReference type="ARBA" id="ARBA00049255"/>
    </source>
</evidence>
<evidence type="ECO:0000256" key="8">
    <source>
        <dbReference type="ARBA" id="ARBA00022840"/>
    </source>
</evidence>
<comment type="subcellular location">
    <subcellularLocation>
        <location evidence="1 13">Cytoplasm</location>
    </subcellularLocation>
</comment>
<dbReference type="GO" id="GO:0005737">
    <property type="term" value="C:cytoplasm"/>
    <property type="evidence" value="ECO:0007669"/>
    <property type="project" value="UniProtKB-SubCell"/>
</dbReference>
<keyword evidence="8 13" id="KW-0067">ATP-binding</keyword>
<evidence type="ECO:0000313" key="15">
    <source>
        <dbReference type="EMBL" id="PKQ28408.1"/>
    </source>
</evidence>
<keyword evidence="11 13" id="KW-0030">Aminoacyl-tRNA synthetase</keyword>
<reference evidence="15 16" key="1">
    <citation type="journal article" date="2017" name="ISME J.">
        <title>Potential for microbial H2 and metal transformations associated with novel bacteria and archaea in deep terrestrial subsurface sediments.</title>
        <authorList>
            <person name="Hernsdorf A.W."/>
            <person name="Amano Y."/>
            <person name="Miyakawa K."/>
            <person name="Ise K."/>
            <person name="Suzuki Y."/>
            <person name="Anantharaman K."/>
            <person name="Probst A."/>
            <person name="Burstein D."/>
            <person name="Thomas B.C."/>
            <person name="Banfield J.F."/>
        </authorList>
    </citation>
    <scope>NUCLEOTIDE SEQUENCE [LARGE SCALE GENOMIC DNA]</scope>
    <source>
        <strain evidence="15">HGW-Actinobacteria-3</strain>
    </source>
</reference>
<keyword evidence="9 13" id="KW-0460">Magnesium</keyword>
<dbReference type="Gene3D" id="3.30.930.10">
    <property type="entry name" value="Bira Bifunctional Protein, Domain 2"/>
    <property type="match status" value="1"/>
</dbReference>
<keyword evidence="5 13" id="KW-0436">Ligase</keyword>
<dbReference type="GO" id="GO:0000049">
    <property type="term" value="F:tRNA binding"/>
    <property type="evidence" value="ECO:0007669"/>
    <property type="project" value="InterPro"/>
</dbReference>
<dbReference type="EMBL" id="PHEX01000017">
    <property type="protein sequence ID" value="PKQ28408.1"/>
    <property type="molecule type" value="Genomic_DNA"/>
</dbReference>